<keyword evidence="2" id="KW-1185">Reference proteome</keyword>
<reference evidence="1 2" key="1">
    <citation type="submission" date="2017-09" db="EMBL/GenBank/DDBJ databases">
        <authorList>
            <person name="Ehlers B."/>
            <person name="Leendertz F.H."/>
        </authorList>
    </citation>
    <scope>NUCLEOTIDE SEQUENCE [LARGE SCALE GENOMIC DNA]</scope>
    <source>
        <strain evidence="1 2">CGMCC 4.6857</strain>
    </source>
</reference>
<evidence type="ECO:0000313" key="2">
    <source>
        <dbReference type="Proteomes" id="UP000219612"/>
    </source>
</evidence>
<dbReference type="Proteomes" id="UP000219612">
    <property type="component" value="Unassembled WGS sequence"/>
</dbReference>
<name>A0A285IPA7_9ACTN</name>
<organism evidence="1 2">
    <name type="scientific">Paractinoplanes atraurantiacus</name>
    <dbReference type="NCBI Taxonomy" id="1036182"/>
    <lineage>
        <taxon>Bacteria</taxon>
        <taxon>Bacillati</taxon>
        <taxon>Actinomycetota</taxon>
        <taxon>Actinomycetes</taxon>
        <taxon>Micromonosporales</taxon>
        <taxon>Micromonosporaceae</taxon>
        <taxon>Paractinoplanes</taxon>
    </lineage>
</organism>
<gene>
    <name evidence="1" type="ORF">SAMN05421748_110150</name>
</gene>
<dbReference type="RefSeq" id="WP_143234820.1">
    <property type="nucleotide sequence ID" value="NZ_OBDY01000010.1"/>
</dbReference>
<accession>A0A285IPA7</accession>
<sequence length="189" mass="20526">MLALEELLEAGFWARHRVLSAAAVDWQRHQLVKVIGPDFGLGDRDLRAELTALLNKPLPDPSPAHRRLREVIAHARSGYLSRWATAVAKPGEHRPQPERLARLVTAHLLDLGYDATHLATWIGSLSRRRASTEEILEQAIALGSAAPREFAVLAALESAPELGQAQKHGSNNVVIPPAACAPPEVFSTG</sequence>
<evidence type="ECO:0000313" key="1">
    <source>
        <dbReference type="EMBL" id="SNY49849.1"/>
    </source>
</evidence>
<dbReference type="AlphaFoldDB" id="A0A285IPA7"/>
<dbReference type="OrthoDB" id="5116314at2"/>
<protein>
    <submittedName>
        <fullName evidence="1">Uncharacterized protein</fullName>
    </submittedName>
</protein>
<proteinExistence type="predicted"/>
<dbReference type="EMBL" id="OBDY01000010">
    <property type="protein sequence ID" value="SNY49849.1"/>
    <property type="molecule type" value="Genomic_DNA"/>
</dbReference>